<dbReference type="GO" id="GO:0044781">
    <property type="term" value="P:bacterial-type flagellum organization"/>
    <property type="evidence" value="ECO:0007669"/>
    <property type="project" value="UniProtKB-UniRule"/>
</dbReference>
<dbReference type="AlphaFoldDB" id="A0A4R8W594"/>
<evidence type="ECO:0000256" key="3">
    <source>
        <dbReference type="ARBA" id="ARBA00022989"/>
    </source>
</evidence>
<reference evidence="9 10" key="1">
    <citation type="submission" date="2019-03" db="EMBL/GenBank/DDBJ databases">
        <title>Genomics of glacier-inhabiting Cryobacterium strains.</title>
        <authorList>
            <person name="Liu Q."/>
            <person name="Xin Y.-H."/>
        </authorList>
    </citation>
    <scope>NUCLEOTIDE SEQUENCE [LARGE SCALE GENOMIC DNA]</scope>
    <source>
        <strain evidence="9 10">RHLS22-1</strain>
    </source>
</reference>
<accession>A0A4R8W594</accession>
<feature type="compositionally biased region" description="Polar residues" evidence="8">
    <location>
        <begin position="176"/>
        <end position="185"/>
    </location>
</feature>
<evidence type="ECO:0000256" key="8">
    <source>
        <dbReference type="SAM" id="MobiDB-lite"/>
    </source>
</evidence>
<evidence type="ECO:0000313" key="10">
    <source>
        <dbReference type="Proteomes" id="UP000297907"/>
    </source>
</evidence>
<keyword evidence="4 7" id="KW-0472">Membrane</keyword>
<keyword evidence="2 7" id="KW-0812">Transmembrane</keyword>
<dbReference type="GO" id="GO:0005886">
    <property type="term" value="C:plasma membrane"/>
    <property type="evidence" value="ECO:0007669"/>
    <property type="project" value="UniProtKB-SubCell"/>
</dbReference>
<keyword evidence="1 7" id="KW-1003">Cell membrane</keyword>
<dbReference type="OrthoDB" id="5191841at2"/>
<dbReference type="NCBIfam" id="TIGR03500">
    <property type="entry name" value="FliO_TIGR"/>
    <property type="match status" value="1"/>
</dbReference>
<keyword evidence="3 7" id="KW-1133">Transmembrane helix</keyword>
<gene>
    <name evidence="9" type="primary">fliO</name>
    <name evidence="9" type="ORF">E3O42_07695</name>
</gene>
<comment type="similarity">
    <text evidence="6 7">Belongs to the FliO/MopB family.</text>
</comment>
<dbReference type="Proteomes" id="UP000297907">
    <property type="component" value="Unassembled WGS sequence"/>
</dbReference>
<comment type="caution">
    <text evidence="9">The sequence shown here is derived from an EMBL/GenBank/DDBJ whole genome shotgun (WGS) entry which is preliminary data.</text>
</comment>
<evidence type="ECO:0000256" key="4">
    <source>
        <dbReference type="ARBA" id="ARBA00023136"/>
    </source>
</evidence>
<comment type="subcellular location">
    <subcellularLocation>
        <location evidence="7">Cell membrane</location>
    </subcellularLocation>
    <subcellularLocation>
        <location evidence="7">Bacterial flagellum basal body</location>
    </subcellularLocation>
</comment>
<dbReference type="PANTHER" id="PTHR38766">
    <property type="entry name" value="FLAGELLAR PROTEIN FLIO"/>
    <property type="match status" value="1"/>
</dbReference>
<dbReference type="InterPro" id="IPR022781">
    <property type="entry name" value="Flagellar_biosynth_FliO"/>
</dbReference>
<proteinExistence type="inferred from homology"/>
<protein>
    <recommendedName>
        <fullName evidence="7">Flagellar protein</fullName>
    </recommendedName>
</protein>
<keyword evidence="10" id="KW-1185">Reference proteome</keyword>
<keyword evidence="5 7" id="KW-0975">Bacterial flagellum</keyword>
<evidence type="ECO:0000256" key="5">
    <source>
        <dbReference type="ARBA" id="ARBA00023143"/>
    </source>
</evidence>
<sequence length="192" mass="19588">MDTVVAALRVILSLAVVLGLLWVLQRRLSRGAGSRTNNVVTVVGRQGLGQKASVVVVDVDGRRFVLGVTEQSISVLHDAEAELGAAAESRTVRAGAGNDRSAVAFARSLHAASGGPTLVPTAGDEKTTAAPATAAPATAAPATAAPATTEPATEPPLTFRPRRDRSTGGRLGGSILSPSTWQQTAALLRPGR</sequence>
<dbReference type="PANTHER" id="PTHR38766:SF1">
    <property type="entry name" value="FLAGELLAR PROTEIN FLIO"/>
    <property type="match status" value="1"/>
</dbReference>
<feature type="region of interest" description="Disordered" evidence="8">
    <location>
        <begin position="114"/>
        <end position="192"/>
    </location>
</feature>
<evidence type="ECO:0000256" key="2">
    <source>
        <dbReference type="ARBA" id="ARBA00022692"/>
    </source>
</evidence>
<feature type="transmembrane region" description="Helical" evidence="7">
    <location>
        <begin position="6"/>
        <end position="24"/>
    </location>
</feature>
<evidence type="ECO:0000256" key="6">
    <source>
        <dbReference type="ARBA" id="ARBA00037937"/>
    </source>
</evidence>
<evidence type="ECO:0000256" key="7">
    <source>
        <dbReference type="RuleBase" id="RU362064"/>
    </source>
</evidence>
<keyword evidence="9" id="KW-0966">Cell projection</keyword>
<dbReference type="Pfam" id="PF04347">
    <property type="entry name" value="FliO"/>
    <property type="match status" value="1"/>
</dbReference>
<keyword evidence="9" id="KW-0969">Cilium</keyword>
<evidence type="ECO:0000256" key="1">
    <source>
        <dbReference type="ARBA" id="ARBA00022475"/>
    </source>
</evidence>
<keyword evidence="9" id="KW-0282">Flagellum</keyword>
<name>A0A4R8W594_9MICO</name>
<organism evidence="9 10">
    <name type="scientific">Cryobacterium adonitolivorans</name>
    <dbReference type="NCBI Taxonomy" id="1259189"/>
    <lineage>
        <taxon>Bacteria</taxon>
        <taxon>Bacillati</taxon>
        <taxon>Actinomycetota</taxon>
        <taxon>Actinomycetes</taxon>
        <taxon>Micrococcales</taxon>
        <taxon>Microbacteriaceae</taxon>
        <taxon>Cryobacterium</taxon>
    </lineage>
</organism>
<feature type="compositionally biased region" description="Low complexity" evidence="8">
    <location>
        <begin position="128"/>
        <end position="156"/>
    </location>
</feature>
<dbReference type="GO" id="GO:0009425">
    <property type="term" value="C:bacterial-type flagellum basal body"/>
    <property type="evidence" value="ECO:0007669"/>
    <property type="project" value="UniProtKB-SubCell"/>
</dbReference>
<dbReference type="RefSeq" id="WP_134453382.1">
    <property type="nucleotide sequence ID" value="NZ_SOFL01000024.1"/>
</dbReference>
<evidence type="ECO:0000313" key="9">
    <source>
        <dbReference type="EMBL" id="TFC02803.1"/>
    </source>
</evidence>
<dbReference type="InterPro" id="IPR052205">
    <property type="entry name" value="FliO/MopB"/>
</dbReference>
<dbReference type="EMBL" id="SOFL01000024">
    <property type="protein sequence ID" value="TFC02803.1"/>
    <property type="molecule type" value="Genomic_DNA"/>
</dbReference>